<reference evidence="5 6" key="1">
    <citation type="submission" date="2019-01" db="EMBL/GenBank/DDBJ databases">
        <title>Draft Genome and Complete Hox-Cluster Characterization of the Sterlet Sturgeon (Acipenser ruthenus).</title>
        <authorList>
            <person name="Wei Q."/>
        </authorList>
    </citation>
    <scope>NUCLEOTIDE SEQUENCE [LARGE SCALE GENOMIC DNA]</scope>
    <source>
        <strain evidence="5">WHYD16114868_AA</strain>
        <tissue evidence="5">Blood</tissue>
    </source>
</reference>
<dbReference type="SMART" id="SM00609">
    <property type="entry name" value="VIT"/>
    <property type="match status" value="1"/>
</dbReference>
<evidence type="ECO:0000256" key="1">
    <source>
        <dbReference type="ARBA" id="ARBA00024347"/>
    </source>
</evidence>
<accession>A0A444UZN2</accession>
<evidence type="ECO:0000259" key="3">
    <source>
        <dbReference type="PROSITE" id="PS51059"/>
    </source>
</evidence>
<dbReference type="EC" id="2.4.2.-" evidence="2"/>
<dbReference type="InterPro" id="IPR012317">
    <property type="entry name" value="Poly(ADP-ribose)pol_cat_dom"/>
</dbReference>
<dbReference type="InterPro" id="IPR031273">
    <property type="entry name" value="PARP4"/>
</dbReference>
<gene>
    <name evidence="5" type="ORF">EOD39_18899</name>
</gene>
<dbReference type="InterPro" id="IPR013694">
    <property type="entry name" value="VIT"/>
</dbReference>
<sequence length="466" mass="51648">MLDFQSQLGNVQPLFHASSASSFVGILSSTILKYSKPSESDGTRLLVVCDIALGECKHLHKKDFTLASAPAGYSSVLGVRQTADVASEFQDDEYVVYNPSQVQIKYVVQFCVGEDQVNSFQPTVNVTNEETPAEAKYVFPLDETAAVCGFEAFINGKHVVGEVKEEEKARQDHRQAIQEGHRAYLMDQEAPDVFTISVGNLPPSATVLIKITYVTELATEFGSIVFRLPGSVAPWQQSKALNERTQKTQCKAVVITEENSSLGPGGFSLTIDLSEVYLPRMWVEKHPDKDSQACMLVFCPEFASSSFIEDCEVVIFLDSSNSMRGAVLQEARKIALRLLNSLHCKLNVVIFGTDCKELFPCPQDYVLEAAKQFIMIALQVIQMVLPDCSSVSVKWQQFNPNASQPVQALAQLHSVFSDNQLLVYGFVPHCTQVSLNLLTFQQHCFAAVCLMPAINKLFHYILQSDF</sequence>
<dbReference type="GO" id="GO:0005737">
    <property type="term" value="C:cytoplasm"/>
    <property type="evidence" value="ECO:0007669"/>
    <property type="project" value="TreeGrafter"/>
</dbReference>
<keyword evidence="2" id="KW-0520">NAD</keyword>
<dbReference type="PROSITE" id="PS51468">
    <property type="entry name" value="VIT"/>
    <property type="match status" value="1"/>
</dbReference>
<dbReference type="EMBL" id="SCEB01004359">
    <property type="protein sequence ID" value="RXM93604.1"/>
    <property type="molecule type" value="Genomic_DNA"/>
</dbReference>
<dbReference type="Gene3D" id="3.90.228.10">
    <property type="match status" value="1"/>
</dbReference>
<comment type="caution">
    <text evidence="5">The sequence shown here is derived from an EMBL/GenBank/DDBJ whole genome shotgun (WGS) entry which is preliminary data.</text>
</comment>
<dbReference type="PROSITE" id="PS51059">
    <property type="entry name" value="PARP_CATALYTIC"/>
    <property type="match status" value="1"/>
</dbReference>
<dbReference type="GO" id="GO:0003950">
    <property type="term" value="F:NAD+ poly-ADP-ribosyltransferase activity"/>
    <property type="evidence" value="ECO:0007669"/>
    <property type="project" value="UniProtKB-UniRule"/>
</dbReference>
<feature type="domain" description="VIT" evidence="4">
    <location>
        <begin position="85"/>
        <end position="215"/>
    </location>
</feature>
<dbReference type="PANTHER" id="PTHR46530">
    <property type="entry name" value="PROTEIN MONO-ADP-RIBOSYLTRANSFERASE PARP4"/>
    <property type="match status" value="1"/>
</dbReference>
<feature type="domain" description="PARP catalytic" evidence="3">
    <location>
        <begin position="1"/>
        <end position="119"/>
    </location>
</feature>
<evidence type="ECO:0000259" key="4">
    <source>
        <dbReference type="PROSITE" id="PS51468"/>
    </source>
</evidence>
<comment type="similarity">
    <text evidence="1">Belongs to the ARTD/PARP family.</text>
</comment>
<proteinExistence type="inferred from homology"/>
<name>A0A444UZN2_ACIRT</name>
<dbReference type="Pfam" id="PF00644">
    <property type="entry name" value="PARP"/>
    <property type="match status" value="1"/>
</dbReference>
<evidence type="ECO:0000256" key="2">
    <source>
        <dbReference type="RuleBase" id="RU362114"/>
    </source>
</evidence>
<dbReference type="InterPro" id="IPR036465">
    <property type="entry name" value="vWFA_dom_sf"/>
</dbReference>
<dbReference type="Pfam" id="PF08487">
    <property type="entry name" value="VIT"/>
    <property type="match status" value="1"/>
</dbReference>
<protein>
    <recommendedName>
        <fullName evidence="2">Poly [ADP-ribose] polymerase</fullName>
        <shortName evidence="2">PARP</shortName>
        <ecNumber evidence="2">2.4.2.-</ecNumber>
    </recommendedName>
</protein>
<dbReference type="SUPFAM" id="SSF53300">
    <property type="entry name" value="vWA-like"/>
    <property type="match status" value="1"/>
</dbReference>
<dbReference type="PANTHER" id="PTHR46530:SF1">
    <property type="entry name" value="PROTEIN MONO-ADP-RIBOSYLTRANSFERASE PARP4"/>
    <property type="match status" value="1"/>
</dbReference>
<evidence type="ECO:0000313" key="6">
    <source>
        <dbReference type="Proteomes" id="UP000289886"/>
    </source>
</evidence>
<dbReference type="Proteomes" id="UP000289886">
    <property type="component" value="Unassembled WGS sequence"/>
</dbReference>
<keyword evidence="2" id="KW-0808">Transferase</keyword>
<keyword evidence="6" id="KW-1185">Reference proteome</keyword>
<keyword evidence="2" id="KW-0328">Glycosyltransferase</keyword>
<evidence type="ECO:0000313" key="5">
    <source>
        <dbReference type="EMBL" id="RXM93604.1"/>
    </source>
</evidence>
<dbReference type="SUPFAM" id="SSF56399">
    <property type="entry name" value="ADP-ribosylation"/>
    <property type="match status" value="1"/>
</dbReference>
<organism evidence="5 6">
    <name type="scientific">Acipenser ruthenus</name>
    <name type="common">Sterlet sturgeon</name>
    <dbReference type="NCBI Taxonomy" id="7906"/>
    <lineage>
        <taxon>Eukaryota</taxon>
        <taxon>Metazoa</taxon>
        <taxon>Chordata</taxon>
        <taxon>Craniata</taxon>
        <taxon>Vertebrata</taxon>
        <taxon>Euteleostomi</taxon>
        <taxon>Actinopterygii</taxon>
        <taxon>Chondrostei</taxon>
        <taxon>Acipenseriformes</taxon>
        <taxon>Acipenseridae</taxon>
        <taxon>Acipenser</taxon>
    </lineage>
</organism>
<dbReference type="AlphaFoldDB" id="A0A444UZN2"/>